<keyword evidence="6" id="KW-0733">Signal recognition particle</keyword>
<keyword evidence="5" id="KW-0694">RNA-binding</keyword>
<evidence type="ECO:0000256" key="6">
    <source>
        <dbReference type="ARBA" id="ARBA00023135"/>
    </source>
</evidence>
<comment type="subcellular location">
    <subcellularLocation>
        <location evidence="1">Cytoplasm</location>
    </subcellularLocation>
    <subcellularLocation>
        <location evidence="2">Nucleus</location>
        <location evidence="2">Nucleolus</location>
    </subcellularLocation>
</comment>
<dbReference type="AlphaFoldDB" id="A0A1J4KPJ7"/>
<keyword evidence="11" id="KW-1185">Reference proteome</keyword>
<dbReference type="RefSeq" id="XP_068364766.1">
    <property type="nucleotide sequence ID" value="XM_068491539.1"/>
</dbReference>
<dbReference type="GO" id="GO:0005047">
    <property type="term" value="F:signal recognition particle binding"/>
    <property type="evidence" value="ECO:0007669"/>
    <property type="project" value="InterPro"/>
</dbReference>
<evidence type="ECO:0000256" key="9">
    <source>
        <dbReference type="ARBA" id="ARBA00029498"/>
    </source>
</evidence>
<dbReference type="Pfam" id="PF16969">
    <property type="entry name" value="SRP68"/>
    <property type="match status" value="1"/>
</dbReference>
<reference evidence="10" key="1">
    <citation type="submission" date="2016-10" db="EMBL/GenBank/DDBJ databases">
        <authorList>
            <person name="Benchimol M."/>
            <person name="Almeida L.G."/>
            <person name="Vasconcelos A.T."/>
            <person name="Perreira-Neves A."/>
            <person name="Rosa I.A."/>
            <person name="Tasca T."/>
            <person name="Bogo M.R."/>
            <person name="de Souza W."/>
        </authorList>
    </citation>
    <scope>NUCLEOTIDE SEQUENCE [LARGE SCALE GENOMIC DNA]</scope>
    <source>
        <strain evidence="10">K</strain>
    </source>
</reference>
<evidence type="ECO:0000256" key="8">
    <source>
        <dbReference type="ARBA" id="ARBA00023274"/>
    </source>
</evidence>
<evidence type="ECO:0000313" key="11">
    <source>
        <dbReference type="Proteomes" id="UP000179807"/>
    </source>
</evidence>
<gene>
    <name evidence="10" type="ORF">TRFO_03823</name>
</gene>
<dbReference type="GO" id="GO:0008312">
    <property type="term" value="F:7S RNA binding"/>
    <property type="evidence" value="ECO:0007669"/>
    <property type="project" value="InterPro"/>
</dbReference>
<proteinExistence type="inferred from homology"/>
<dbReference type="VEuPathDB" id="TrichDB:TRFO_03823"/>
<dbReference type="Gene3D" id="1.10.3450.40">
    <property type="entry name" value="Signal recognition particle, SRP68 subunit, RNA-binding domain"/>
    <property type="match status" value="1"/>
</dbReference>
<evidence type="ECO:0000313" key="10">
    <source>
        <dbReference type="EMBL" id="OHT11630.1"/>
    </source>
</evidence>
<evidence type="ECO:0000256" key="2">
    <source>
        <dbReference type="ARBA" id="ARBA00004604"/>
    </source>
</evidence>
<keyword evidence="7" id="KW-0539">Nucleus</keyword>
<dbReference type="GO" id="GO:0030942">
    <property type="term" value="F:endoplasmic reticulum signal peptide binding"/>
    <property type="evidence" value="ECO:0007669"/>
    <property type="project" value="InterPro"/>
</dbReference>
<keyword evidence="8" id="KW-0687">Ribonucleoprotein</keyword>
<protein>
    <recommendedName>
        <fullName evidence="9">Signal recognition particle subunit SRP68</fullName>
    </recommendedName>
</protein>
<comment type="caution">
    <text evidence="10">The sequence shown here is derived from an EMBL/GenBank/DDBJ whole genome shotgun (WGS) entry which is preliminary data.</text>
</comment>
<dbReference type="GeneID" id="94826243"/>
<evidence type="ECO:0000256" key="3">
    <source>
        <dbReference type="ARBA" id="ARBA00009352"/>
    </source>
</evidence>
<dbReference type="Proteomes" id="UP000179807">
    <property type="component" value="Unassembled WGS sequence"/>
</dbReference>
<dbReference type="GO" id="GO:0005730">
    <property type="term" value="C:nucleolus"/>
    <property type="evidence" value="ECO:0007669"/>
    <property type="project" value="UniProtKB-SubCell"/>
</dbReference>
<dbReference type="PANTHER" id="PTHR12860:SF0">
    <property type="entry name" value="SIGNAL RECOGNITION PARTICLE SUBUNIT SRP68"/>
    <property type="match status" value="1"/>
</dbReference>
<keyword evidence="4" id="KW-0963">Cytoplasm</keyword>
<dbReference type="PANTHER" id="PTHR12860">
    <property type="entry name" value="SIGNAL RECOGNITION PARTICLE 68 KDA PROTEIN"/>
    <property type="match status" value="1"/>
</dbReference>
<dbReference type="InterPro" id="IPR038253">
    <property type="entry name" value="SRP68_N_sf"/>
</dbReference>
<evidence type="ECO:0000256" key="1">
    <source>
        <dbReference type="ARBA" id="ARBA00004496"/>
    </source>
</evidence>
<name>A0A1J4KPJ7_9EUKA</name>
<evidence type="ECO:0000256" key="5">
    <source>
        <dbReference type="ARBA" id="ARBA00022884"/>
    </source>
</evidence>
<evidence type="ECO:0000256" key="4">
    <source>
        <dbReference type="ARBA" id="ARBA00022490"/>
    </source>
</evidence>
<sequence>MSGTEKVHVDVTLLLRGKQRIYGVKNNEFERYAQYCSRRVVRLTKLMKKKEDVVDMKGPKFNFSASVNQNSEHLQILLFKADGAWARYRFLKNTAEKQKRRSHAIQRLRKCQKWWQIAHDCAEAFCSERTILEVNAFQSYAKASLELERGEWSQALSTFTTVTDIFSDIREASPDATLRTFCGEIIDDINPLIEFCRFNLDKTDGTHIDAATREKIKNIYDQNTESLNTHTLSELTWRNKTVPIVHEGLRGKMANIVDLISDIHQHQAGSEDQVEMKLFDKLIMESHAARQTIRSIASKGESEELKVLDSYLDWNSYIVTLERSRVLLNTLSNANQKADLASRTYARILENKTKYDGDAAVEALMNIWRALKLLYITESNLINQQNNNASKNNSKSVALLERAKNYINTAQNIISAEGVVDPPILKTWASDVALQIRRQRIMKVAQTTGVEIFAKSGSSLSFLEDQDSYQSCQTLVQVPPLPKPIVPKGMIFNSARDEYLDYPNIDTKLSKKSWSARLKFW</sequence>
<dbReference type="EMBL" id="MLAK01000582">
    <property type="protein sequence ID" value="OHT11630.1"/>
    <property type="molecule type" value="Genomic_DNA"/>
</dbReference>
<accession>A0A1J4KPJ7</accession>
<dbReference type="InterPro" id="IPR026258">
    <property type="entry name" value="SRP68"/>
</dbReference>
<evidence type="ECO:0000256" key="7">
    <source>
        <dbReference type="ARBA" id="ARBA00023242"/>
    </source>
</evidence>
<organism evidence="10 11">
    <name type="scientific">Tritrichomonas foetus</name>
    <dbReference type="NCBI Taxonomy" id="1144522"/>
    <lineage>
        <taxon>Eukaryota</taxon>
        <taxon>Metamonada</taxon>
        <taxon>Parabasalia</taxon>
        <taxon>Tritrichomonadida</taxon>
        <taxon>Tritrichomonadidae</taxon>
        <taxon>Tritrichomonas</taxon>
    </lineage>
</organism>
<dbReference type="GO" id="GO:0005786">
    <property type="term" value="C:signal recognition particle, endoplasmic reticulum targeting"/>
    <property type="evidence" value="ECO:0007669"/>
    <property type="project" value="UniProtKB-KW"/>
</dbReference>
<dbReference type="GO" id="GO:0006614">
    <property type="term" value="P:SRP-dependent cotranslational protein targeting to membrane"/>
    <property type="evidence" value="ECO:0007669"/>
    <property type="project" value="InterPro"/>
</dbReference>
<comment type="similarity">
    <text evidence="3">Belongs to the SRP68 family.</text>
</comment>
<dbReference type="OrthoDB" id="10255118at2759"/>